<dbReference type="PANTHER" id="PTHR23034:SF2">
    <property type="entry name" value="GLUTAMATE-RICH PROTEIN 3"/>
    <property type="match status" value="1"/>
</dbReference>
<dbReference type="PANTHER" id="PTHR23034">
    <property type="entry name" value="GLUTAMATE-RICH PROTEIN 3"/>
    <property type="match status" value="1"/>
</dbReference>
<accession>A0ABQ9F1K0</accession>
<organism evidence="1 2">
    <name type="scientific">Tegillarca granosa</name>
    <name type="common">Malaysian cockle</name>
    <name type="synonym">Anadara granosa</name>
    <dbReference type="NCBI Taxonomy" id="220873"/>
    <lineage>
        <taxon>Eukaryota</taxon>
        <taxon>Metazoa</taxon>
        <taxon>Spiralia</taxon>
        <taxon>Lophotrochozoa</taxon>
        <taxon>Mollusca</taxon>
        <taxon>Bivalvia</taxon>
        <taxon>Autobranchia</taxon>
        <taxon>Pteriomorphia</taxon>
        <taxon>Arcoida</taxon>
        <taxon>Arcoidea</taxon>
        <taxon>Arcidae</taxon>
        <taxon>Tegillarca</taxon>
    </lineage>
</organism>
<dbReference type="InterPro" id="IPR027962">
    <property type="entry name" value="ERICH3"/>
</dbReference>
<dbReference type="Proteomes" id="UP001217089">
    <property type="component" value="Unassembled WGS sequence"/>
</dbReference>
<proteinExistence type="predicted"/>
<evidence type="ECO:0000313" key="2">
    <source>
        <dbReference type="Proteomes" id="UP001217089"/>
    </source>
</evidence>
<gene>
    <name evidence="1" type="ORF">KUTeg_011168</name>
</gene>
<protein>
    <submittedName>
        <fullName evidence="1">Uncharacterized protein</fullName>
    </submittedName>
</protein>
<comment type="caution">
    <text evidence="1">The sequence shown here is derived from an EMBL/GenBank/DDBJ whole genome shotgun (WGS) entry which is preliminary data.</text>
</comment>
<evidence type="ECO:0000313" key="1">
    <source>
        <dbReference type="EMBL" id="KAJ8311283.1"/>
    </source>
</evidence>
<reference evidence="1 2" key="1">
    <citation type="submission" date="2022-12" db="EMBL/GenBank/DDBJ databases">
        <title>Chromosome-level genome of Tegillarca granosa.</title>
        <authorList>
            <person name="Kim J."/>
        </authorList>
    </citation>
    <scope>NUCLEOTIDE SEQUENCE [LARGE SCALE GENOMIC DNA]</scope>
    <source>
        <strain evidence="1">Teg-2019</strain>
        <tissue evidence="1">Adductor muscle</tissue>
    </source>
</reference>
<name>A0ABQ9F1K0_TEGGR</name>
<keyword evidence="2" id="KW-1185">Reference proteome</keyword>
<sequence>MSYVEIRAENKLKNKNEPRTRRINKRGEIISENQYRLNMARKEHKKHVKDLLAQAIVHKTLDLERNRQVEIKSKLEEIAKIELVRRVRVSYI</sequence>
<dbReference type="EMBL" id="JARBDR010000512">
    <property type="protein sequence ID" value="KAJ8311283.1"/>
    <property type="molecule type" value="Genomic_DNA"/>
</dbReference>